<gene>
    <name evidence="1" type="ORF">CO051_01215</name>
</gene>
<proteinExistence type="predicted"/>
<sequence>MIRFSRREDYAIVIIGTLAEAFKKRLVPLSEIAKEYKISSLFLRNLANELREAGIIKAVEGKNGGYYLTRDPHEIKMGEILSIFSKKQHLICCPANINSNFKRICPKEKYCVAGNVWRELNKEFMDKVYSLSLKAFLEYKPKIDI</sequence>
<dbReference type="GO" id="GO:0003700">
    <property type="term" value="F:DNA-binding transcription factor activity"/>
    <property type="evidence" value="ECO:0007669"/>
    <property type="project" value="TreeGrafter"/>
</dbReference>
<evidence type="ECO:0000313" key="1">
    <source>
        <dbReference type="EMBL" id="PJC33723.1"/>
    </source>
</evidence>
<dbReference type="Proteomes" id="UP000231383">
    <property type="component" value="Unassembled WGS sequence"/>
</dbReference>
<dbReference type="Pfam" id="PF02082">
    <property type="entry name" value="Rrf2"/>
    <property type="match status" value="1"/>
</dbReference>
<reference evidence="2" key="1">
    <citation type="submission" date="2017-09" db="EMBL/GenBank/DDBJ databases">
        <title>Depth-based differentiation of microbial function through sediment-hosted aquifers and enrichment of novel symbionts in the deep terrestrial subsurface.</title>
        <authorList>
            <person name="Probst A.J."/>
            <person name="Ladd B."/>
            <person name="Jarett J.K."/>
            <person name="Geller-Mcgrath D.E."/>
            <person name="Sieber C.M.K."/>
            <person name="Emerson J.B."/>
            <person name="Anantharaman K."/>
            <person name="Thomas B.C."/>
            <person name="Malmstrom R."/>
            <person name="Stieglmeier M."/>
            <person name="Klingl A."/>
            <person name="Woyke T."/>
            <person name="Ryan C.M."/>
            <person name="Banfield J.F."/>
        </authorList>
    </citation>
    <scope>NUCLEOTIDE SEQUENCE [LARGE SCALE GENOMIC DNA]</scope>
</reference>
<dbReference type="NCBIfam" id="TIGR00738">
    <property type="entry name" value="rrf2_super"/>
    <property type="match status" value="1"/>
</dbReference>
<evidence type="ECO:0000313" key="2">
    <source>
        <dbReference type="Proteomes" id="UP000231383"/>
    </source>
</evidence>
<evidence type="ECO:0008006" key="3">
    <source>
        <dbReference type="Google" id="ProtNLM"/>
    </source>
</evidence>
<dbReference type="InterPro" id="IPR036388">
    <property type="entry name" value="WH-like_DNA-bd_sf"/>
</dbReference>
<name>A0A2M8F334_9BACT</name>
<dbReference type="PANTHER" id="PTHR33221:SF15">
    <property type="entry name" value="HTH-TYPE TRANSCRIPTIONAL REGULATOR YWGB-RELATED"/>
    <property type="match status" value="1"/>
</dbReference>
<dbReference type="AlphaFoldDB" id="A0A2M8F334"/>
<dbReference type="InterPro" id="IPR030489">
    <property type="entry name" value="TR_Rrf2-type_CS"/>
</dbReference>
<dbReference type="SUPFAM" id="SSF46785">
    <property type="entry name" value="Winged helix' DNA-binding domain"/>
    <property type="match status" value="1"/>
</dbReference>
<dbReference type="PROSITE" id="PS51197">
    <property type="entry name" value="HTH_RRF2_2"/>
    <property type="match status" value="1"/>
</dbReference>
<dbReference type="GO" id="GO:0005829">
    <property type="term" value="C:cytosol"/>
    <property type="evidence" value="ECO:0007669"/>
    <property type="project" value="TreeGrafter"/>
</dbReference>
<dbReference type="Gene3D" id="1.10.10.10">
    <property type="entry name" value="Winged helix-like DNA-binding domain superfamily/Winged helix DNA-binding domain"/>
    <property type="match status" value="1"/>
</dbReference>
<dbReference type="PANTHER" id="PTHR33221">
    <property type="entry name" value="WINGED HELIX-TURN-HELIX TRANSCRIPTIONAL REGULATOR, RRF2 FAMILY"/>
    <property type="match status" value="1"/>
</dbReference>
<dbReference type="InterPro" id="IPR036390">
    <property type="entry name" value="WH_DNA-bd_sf"/>
</dbReference>
<comment type="caution">
    <text evidence="1">The sequence shown here is derived from an EMBL/GenBank/DDBJ whole genome shotgun (WGS) entry which is preliminary data.</text>
</comment>
<organism evidence="1 2">
    <name type="scientific">Candidatus Roizmanbacteria bacterium CG_4_9_14_0_2_um_filter_39_13</name>
    <dbReference type="NCBI Taxonomy" id="1974839"/>
    <lineage>
        <taxon>Bacteria</taxon>
        <taxon>Candidatus Roizmaniibacteriota</taxon>
    </lineage>
</organism>
<dbReference type="InterPro" id="IPR000944">
    <property type="entry name" value="Tscrpt_reg_Rrf2"/>
</dbReference>
<dbReference type="EMBL" id="PFSC01000031">
    <property type="protein sequence ID" value="PJC33723.1"/>
    <property type="molecule type" value="Genomic_DNA"/>
</dbReference>
<protein>
    <recommendedName>
        <fullName evidence="3">Rrf2 family transcriptional regulator</fullName>
    </recommendedName>
</protein>
<dbReference type="PROSITE" id="PS01332">
    <property type="entry name" value="HTH_RRF2_1"/>
    <property type="match status" value="1"/>
</dbReference>
<accession>A0A2M8F334</accession>